<accession>A0ABQ0DN59</accession>
<dbReference type="Proteomes" id="UP001628156">
    <property type="component" value="Unassembled WGS sequence"/>
</dbReference>
<evidence type="ECO:0000259" key="2">
    <source>
        <dbReference type="PROSITE" id="PS51269"/>
    </source>
</evidence>
<evidence type="ECO:0000313" key="5">
    <source>
        <dbReference type="EMBL" id="GAB1224289.1"/>
    </source>
</evidence>
<feature type="domain" description="COMM" evidence="2">
    <location>
        <begin position="7"/>
        <end position="70"/>
    </location>
</feature>
<comment type="function">
    <text evidence="1">Scaffold protein in the commander complex that is essential for endosomal recycling of transmembrane cargos; the commander complex is composed of the CCC subcomplex and the retriever subcomplex.</text>
</comment>
<evidence type="ECO:0000313" key="6">
    <source>
        <dbReference type="Proteomes" id="UP001628156"/>
    </source>
</evidence>
<dbReference type="PROSITE" id="PS51269">
    <property type="entry name" value="COMM"/>
    <property type="match status" value="1"/>
</dbReference>
<sequence>MEIERIECEDIDWRVSVTLGSDKMANMEETKLQLHIQGKKEKQGKVIEFRIEEAEEFLEELLSIAKEIEK</sequence>
<evidence type="ECO:0000313" key="4">
    <source>
        <dbReference type="EMBL" id="GAB1222377.1"/>
    </source>
</evidence>
<dbReference type="Pfam" id="PF07258">
    <property type="entry name" value="COMM_domain"/>
    <property type="match status" value="1"/>
</dbReference>
<reference evidence="5" key="2">
    <citation type="submission" date="2024-08" db="EMBL/GenBank/DDBJ databases">
        <title>Draft genome assembly of Entamoeba nuttalli using a combination of long-read and short-read sequencing data.</title>
        <authorList>
            <person name="Tanaka M."/>
            <person name="Tachibana H."/>
        </authorList>
    </citation>
    <scope>NUCLEOTIDE SEQUENCE</scope>
    <source>
        <strain evidence="5">P19-061405</strain>
    </source>
</reference>
<dbReference type="EMBL" id="BAAFRS010000003">
    <property type="protein sequence ID" value="GAB1218741.1"/>
    <property type="molecule type" value="Genomic_DNA"/>
</dbReference>
<name>A0ABQ0DN59_9EUKA</name>
<gene>
    <name evidence="3" type="ORF">ENUP19_0003G0028</name>
    <name evidence="4" type="ORF">ENUP19_0106G0005</name>
    <name evidence="5" type="ORF">ENUP19_0186G0007</name>
</gene>
<evidence type="ECO:0000313" key="3">
    <source>
        <dbReference type="EMBL" id="GAB1218741.1"/>
    </source>
</evidence>
<comment type="caution">
    <text evidence="5">The sequence shown here is derived from an EMBL/GenBank/DDBJ whole genome shotgun (WGS) entry which is preliminary data.</text>
</comment>
<dbReference type="InterPro" id="IPR017920">
    <property type="entry name" value="COMM"/>
</dbReference>
<reference evidence="5 6" key="1">
    <citation type="journal article" date="2019" name="PLoS Negl. Trop. Dis.">
        <title>Whole genome sequencing of Entamoeba nuttalli reveals mammalian host-related molecular signatures and a novel octapeptide-repeat surface protein.</title>
        <authorList>
            <person name="Tanaka M."/>
            <person name="Makiuchi T."/>
            <person name="Komiyama T."/>
            <person name="Shiina T."/>
            <person name="Osaki K."/>
            <person name="Tachibana H."/>
        </authorList>
    </citation>
    <scope>NUCLEOTIDE SEQUENCE [LARGE SCALE GENOMIC DNA]</scope>
    <source>
        <strain evidence="5 6">P19-061405</strain>
    </source>
</reference>
<proteinExistence type="predicted"/>
<dbReference type="EMBL" id="BAAFRS010000186">
    <property type="protein sequence ID" value="GAB1224289.1"/>
    <property type="molecule type" value="Genomic_DNA"/>
</dbReference>
<keyword evidence="6" id="KW-1185">Reference proteome</keyword>
<protein>
    <recommendedName>
        <fullName evidence="2">COMM domain-containing protein</fullName>
    </recommendedName>
</protein>
<evidence type="ECO:0000256" key="1">
    <source>
        <dbReference type="ARBA" id="ARBA00093300"/>
    </source>
</evidence>
<organism evidence="5 6">
    <name type="scientific">Entamoeba nuttalli</name>
    <dbReference type="NCBI Taxonomy" id="412467"/>
    <lineage>
        <taxon>Eukaryota</taxon>
        <taxon>Amoebozoa</taxon>
        <taxon>Evosea</taxon>
        <taxon>Archamoebae</taxon>
        <taxon>Mastigamoebida</taxon>
        <taxon>Entamoebidae</taxon>
        <taxon>Entamoeba</taxon>
    </lineage>
</organism>
<dbReference type="EMBL" id="BAAFRS010000106">
    <property type="protein sequence ID" value="GAB1222377.1"/>
    <property type="molecule type" value="Genomic_DNA"/>
</dbReference>